<keyword evidence="7" id="KW-0670">Pyruvate</keyword>
<dbReference type="InterPro" id="IPR029068">
    <property type="entry name" value="Glyas_Bleomycin-R_OHBP_Dase"/>
</dbReference>
<feature type="domain" description="VOC" evidence="6">
    <location>
        <begin position="12"/>
        <end position="144"/>
    </location>
</feature>
<dbReference type="Gene3D" id="3.10.180.10">
    <property type="entry name" value="2,3-Dihydroxybiphenyl 1,2-Dioxygenase, domain 1"/>
    <property type="match status" value="2"/>
</dbReference>
<evidence type="ECO:0000256" key="4">
    <source>
        <dbReference type="ARBA" id="ARBA00023004"/>
    </source>
</evidence>
<evidence type="ECO:0000259" key="6">
    <source>
        <dbReference type="PROSITE" id="PS51819"/>
    </source>
</evidence>
<dbReference type="GO" id="GO:0006572">
    <property type="term" value="P:L-tyrosine catabolic process"/>
    <property type="evidence" value="ECO:0007669"/>
    <property type="project" value="TreeGrafter"/>
</dbReference>
<gene>
    <name evidence="7" type="primary">hppD</name>
    <name evidence="7" type="ORF">CUN48_06065</name>
</gene>
<comment type="similarity">
    <text evidence="1">Belongs to the 4HPPD family.</text>
</comment>
<dbReference type="PIRSF" id="PIRSF009283">
    <property type="entry name" value="HPP_dOase"/>
    <property type="match status" value="1"/>
</dbReference>
<feature type="domain" description="VOC" evidence="6">
    <location>
        <begin position="170"/>
        <end position="324"/>
    </location>
</feature>
<dbReference type="InterPro" id="IPR005956">
    <property type="entry name" value="4OHPhenylPyrv_dOase"/>
</dbReference>
<dbReference type="CDD" id="cd08342">
    <property type="entry name" value="HPPD_N_like"/>
    <property type="match status" value="1"/>
</dbReference>
<dbReference type="InterPro" id="IPR037523">
    <property type="entry name" value="VOC_core"/>
</dbReference>
<dbReference type="PROSITE" id="PS51819">
    <property type="entry name" value="VOC"/>
    <property type="match status" value="2"/>
</dbReference>
<evidence type="ECO:0000313" key="8">
    <source>
        <dbReference type="Proteomes" id="UP000230790"/>
    </source>
</evidence>
<keyword evidence="7" id="KW-0223">Dioxygenase</keyword>
<dbReference type="GO" id="GO:0046872">
    <property type="term" value="F:metal ion binding"/>
    <property type="evidence" value="ECO:0007669"/>
    <property type="project" value="UniProtKB-KW"/>
</dbReference>
<dbReference type="GO" id="GO:0003868">
    <property type="term" value="F:4-hydroxyphenylpyruvate dioxygenase activity"/>
    <property type="evidence" value="ECO:0007669"/>
    <property type="project" value="InterPro"/>
</dbReference>
<keyword evidence="7" id="KW-0560">Oxidoreductase</keyword>
<evidence type="ECO:0000313" key="7">
    <source>
        <dbReference type="EMBL" id="PJF47913.1"/>
    </source>
</evidence>
<sequence length="367" mass="41172">MEVTHDPLEFQAIDYVEFYVSNARQAAHFYRTVFGFRPVAYAGLETGVRDHASWLLTGGAVHVVLTSPLDPHSRPDISQHIALHGDGVKDIALRVRDARAAYQEAIRRGARSVMPPAVVEDECGRFVKATIAAYGDTVHSFIEREGYRGFMPGFKPIENPPPAPETGLVAIDHIVGNVEQGKMNEWVRFYADVLGFTQLVHFDDKDISTEYSALMSKVMQNGSGRIKFPINEPAEGKRRSQIEEYLIHYGGPGVQHIALATGDIIASVDALRAAGIQFLRVPETYYEALPERVGQIEEDIRELARRGILVDRDDEGYLLQIFSQPMQDRPTLFFEIIQRRGSRGFGKGNFKALFEALEREQARRGNL</sequence>
<proteinExistence type="inferred from homology"/>
<evidence type="ECO:0000256" key="3">
    <source>
        <dbReference type="ARBA" id="ARBA00022737"/>
    </source>
</evidence>
<protein>
    <submittedName>
        <fullName evidence="7">4-hydroxyphenylpyruvate dioxygenase</fullName>
    </submittedName>
</protein>
<dbReference type="AlphaFoldDB" id="A0A2M8QDM9"/>
<feature type="binding site" evidence="5">
    <location>
        <position position="335"/>
    </location>
    <ligand>
        <name>Fe cation</name>
        <dbReference type="ChEBI" id="CHEBI:24875"/>
    </ligand>
</feature>
<comment type="caution">
    <text evidence="7">The sequence shown here is derived from an EMBL/GenBank/DDBJ whole genome shotgun (WGS) entry which is preliminary data.</text>
</comment>
<dbReference type="CDD" id="cd07250">
    <property type="entry name" value="HPPD_C_like"/>
    <property type="match status" value="1"/>
</dbReference>
<evidence type="ECO:0000256" key="1">
    <source>
        <dbReference type="ARBA" id="ARBA00005877"/>
    </source>
</evidence>
<accession>A0A2M8QDM9</accession>
<dbReference type="SUPFAM" id="SSF54593">
    <property type="entry name" value="Glyoxalase/Bleomycin resistance protein/Dihydroxybiphenyl dioxygenase"/>
    <property type="match status" value="1"/>
</dbReference>
<keyword evidence="3" id="KW-0677">Repeat</keyword>
<keyword evidence="2 5" id="KW-0479">Metal-binding</keyword>
<dbReference type="PANTHER" id="PTHR11959">
    <property type="entry name" value="4-HYDROXYPHENYLPYRUVATE DIOXYGENASE"/>
    <property type="match status" value="1"/>
</dbReference>
<evidence type="ECO:0000256" key="5">
    <source>
        <dbReference type="PIRSR" id="PIRSR009283-1"/>
    </source>
</evidence>
<dbReference type="FunFam" id="3.10.180.10:FF:000001">
    <property type="entry name" value="4-hydroxyphenylpyruvate dioxygenase"/>
    <property type="match status" value="1"/>
</dbReference>
<dbReference type="Pfam" id="PF00903">
    <property type="entry name" value="Glyoxalase"/>
    <property type="match status" value="2"/>
</dbReference>
<dbReference type="InterPro" id="IPR004360">
    <property type="entry name" value="Glyas_Fos-R_dOase_dom"/>
</dbReference>
<reference evidence="7 8" key="1">
    <citation type="submission" date="2017-11" db="EMBL/GenBank/DDBJ databases">
        <title>Evolution of Phototrophy in the Chloroflexi Phylum Driven by Horizontal Gene Transfer.</title>
        <authorList>
            <person name="Ward L.M."/>
            <person name="Hemp J."/>
            <person name="Shih P.M."/>
            <person name="Mcglynn S.E."/>
            <person name="Fischer W."/>
        </authorList>
    </citation>
    <scope>NUCLEOTIDE SEQUENCE [LARGE SCALE GENOMIC DNA]</scope>
    <source>
        <strain evidence="7">JP3_7</strain>
    </source>
</reference>
<keyword evidence="4 5" id="KW-0408">Iron</keyword>
<feature type="binding site" evidence="5">
    <location>
        <position position="173"/>
    </location>
    <ligand>
        <name>Fe cation</name>
        <dbReference type="ChEBI" id="CHEBI:24875"/>
    </ligand>
</feature>
<evidence type="ECO:0000256" key="2">
    <source>
        <dbReference type="ARBA" id="ARBA00022723"/>
    </source>
</evidence>
<name>A0A2M8QDM9_9CHLR</name>
<comment type="cofactor">
    <cofactor evidence="5">
        <name>Fe cation</name>
        <dbReference type="ChEBI" id="CHEBI:24875"/>
    </cofactor>
    <text evidence="5">Binds 1 Fe cation per subunit.</text>
</comment>
<dbReference type="EMBL" id="PGTN01000030">
    <property type="protein sequence ID" value="PJF47913.1"/>
    <property type="molecule type" value="Genomic_DNA"/>
</dbReference>
<dbReference type="NCBIfam" id="TIGR01263">
    <property type="entry name" value="4HPPD"/>
    <property type="match status" value="1"/>
</dbReference>
<organism evidence="7 8">
    <name type="scientific">Candidatus Thermofonsia Clade 3 bacterium</name>
    <dbReference type="NCBI Taxonomy" id="2364212"/>
    <lineage>
        <taxon>Bacteria</taxon>
        <taxon>Bacillati</taxon>
        <taxon>Chloroflexota</taxon>
        <taxon>Candidatus Thermofontia</taxon>
        <taxon>Candidatus Thermofonsia Clade 3</taxon>
    </lineage>
</organism>
<dbReference type="PANTHER" id="PTHR11959:SF1">
    <property type="entry name" value="4-HYDROXYPHENYLPYRUVATE DIOXYGENASE"/>
    <property type="match status" value="1"/>
</dbReference>
<dbReference type="InterPro" id="IPR041736">
    <property type="entry name" value="4OHPhenylPyrv_dOase_N"/>
</dbReference>
<feature type="binding site" evidence="5">
    <location>
        <position position="256"/>
    </location>
    <ligand>
        <name>Fe cation</name>
        <dbReference type="ChEBI" id="CHEBI:24875"/>
    </ligand>
</feature>
<dbReference type="Proteomes" id="UP000230790">
    <property type="component" value="Unassembled WGS sequence"/>
</dbReference>
<dbReference type="InterPro" id="IPR041735">
    <property type="entry name" value="4OHPhenylPyrv_dOase_C"/>
</dbReference>